<keyword evidence="3" id="KW-0547">Nucleotide-binding</keyword>
<keyword evidence="2" id="KW-0813">Transport</keyword>
<dbReference type="Gene3D" id="3.40.50.300">
    <property type="entry name" value="P-loop containing nucleotide triphosphate hydrolases"/>
    <property type="match status" value="2"/>
</dbReference>
<evidence type="ECO:0000256" key="2">
    <source>
        <dbReference type="ARBA" id="ARBA00022448"/>
    </source>
</evidence>
<evidence type="ECO:0000256" key="4">
    <source>
        <dbReference type="ARBA" id="ARBA00022840"/>
    </source>
</evidence>
<dbReference type="Proteomes" id="UP000011760">
    <property type="component" value="Chromosome"/>
</dbReference>
<dbReference type="InterPro" id="IPR027417">
    <property type="entry name" value="P-loop_NTPase"/>
</dbReference>
<sequence length="348" mass="38031">MAITQFIGASGAGLSRTLEQLYRSTPGAVMLTADPRAHITYLRATVAEELVFGLEQRGITVEKMRVELDSMARALDLEGLLDRSPTELSGGQTRRLAIGTVAILGTPTMLLDEPFAGLDSASRELLCQLLRDYDGDVVVAGHRDYLRGVPTTFLGEPQVLELPAYVNRQPGYREFRGIIGHRGQDKRRWWQFREPAPQFSIGPRDFAVPVGGVLWMQGANGAGKSTLLRAMADEPGVSLMLQNPHDQVIDATVADMVPGSSDNTHPLDLSQKDLRLVQCDSALSTQPQVLLADEPDVGLDVIGRSQLHQKFADYLGHGGALVLSCHDEQFVQEVRSYATVESVDISEQ</sequence>
<dbReference type="GO" id="GO:0016887">
    <property type="term" value="F:ATP hydrolysis activity"/>
    <property type="evidence" value="ECO:0007669"/>
    <property type="project" value="InterPro"/>
</dbReference>
<dbReference type="GO" id="GO:0042626">
    <property type="term" value="F:ATPase-coupled transmembrane transporter activity"/>
    <property type="evidence" value="ECO:0007669"/>
    <property type="project" value="TreeGrafter"/>
</dbReference>
<gene>
    <name evidence="6" type="ORF">H924_11885</name>
</gene>
<evidence type="ECO:0000313" key="6">
    <source>
        <dbReference type="EMBL" id="AGG67803.1"/>
    </source>
</evidence>
<dbReference type="KEGG" id="ccn:H924_11885"/>
<dbReference type="STRING" id="1121353.H924_11885"/>
<dbReference type="HOGENOM" id="CLU_050995_0_0_11"/>
<dbReference type="EMBL" id="CP004354">
    <property type="protein sequence ID" value="AGG67803.1"/>
    <property type="molecule type" value="Genomic_DNA"/>
</dbReference>
<accession>M1V0I5</accession>
<evidence type="ECO:0000256" key="3">
    <source>
        <dbReference type="ARBA" id="ARBA00022741"/>
    </source>
</evidence>
<dbReference type="eggNOG" id="COG1122">
    <property type="taxonomic scope" value="Bacteria"/>
</dbReference>
<evidence type="ECO:0000256" key="1">
    <source>
        <dbReference type="ARBA" id="ARBA00005417"/>
    </source>
</evidence>
<name>M1V0I5_9CORY</name>
<feature type="domain" description="ABC transporter" evidence="5">
    <location>
        <begin position="3"/>
        <end position="116"/>
    </location>
</feature>
<dbReference type="PATRIC" id="fig|1121353.3.peg.2429"/>
<dbReference type="InterPro" id="IPR050095">
    <property type="entry name" value="ECF_ABC_transporter_ATP-bd"/>
</dbReference>
<proteinExistence type="inferred from homology"/>
<comment type="similarity">
    <text evidence="1">Belongs to the ABC transporter superfamily.</text>
</comment>
<organism evidence="6 7">
    <name type="scientific">Corynebacterium callunae DSM 20147</name>
    <dbReference type="NCBI Taxonomy" id="1121353"/>
    <lineage>
        <taxon>Bacteria</taxon>
        <taxon>Bacillati</taxon>
        <taxon>Actinomycetota</taxon>
        <taxon>Actinomycetes</taxon>
        <taxon>Mycobacteriales</taxon>
        <taxon>Corynebacteriaceae</taxon>
        <taxon>Corynebacterium</taxon>
    </lineage>
</organism>
<dbReference type="AlphaFoldDB" id="M1V0I5"/>
<dbReference type="GO" id="GO:0005524">
    <property type="term" value="F:ATP binding"/>
    <property type="evidence" value="ECO:0007669"/>
    <property type="project" value="UniProtKB-KW"/>
</dbReference>
<evidence type="ECO:0000259" key="5">
    <source>
        <dbReference type="Pfam" id="PF00005"/>
    </source>
</evidence>
<dbReference type="Pfam" id="PF00005">
    <property type="entry name" value="ABC_tran"/>
    <property type="match status" value="1"/>
</dbReference>
<dbReference type="OrthoDB" id="501320at2"/>
<dbReference type="GO" id="GO:0043190">
    <property type="term" value="C:ATP-binding cassette (ABC) transporter complex"/>
    <property type="evidence" value="ECO:0007669"/>
    <property type="project" value="TreeGrafter"/>
</dbReference>
<evidence type="ECO:0000313" key="7">
    <source>
        <dbReference type="Proteomes" id="UP000011760"/>
    </source>
</evidence>
<dbReference type="PANTHER" id="PTHR43553">
    <property type="entry name" value="HEAVY METAL TRANSPORTER"/>
    <property type="match status" value="1"/>
</dbReference>
<protein>
    <recommendedName>
        <fullName evidence="5">ABC transporter domain-containing protein</fullName>
    </recommendedName>
</protein>
<dbReference type="InterPro" id="IPR003439">
    <property type="entry name" value="ABC_transporter-like_ATP-bd"/>
</dbReference>
<keyword evidence="4" id="KW-0067">ATP-binding</keyword>
<keyword evidence="7" id="KW-1185">Reference proteome</keyword>
<dbReference type="RefSeq" id="WP_015652229.1">
    <property type="nucleotide sequence ID" value="NC_020506.1"/>
</dbReference>
<reference evidence="6 7" key="1">
    <citation type="submission" date="2013-02" db="EMBL/GenBank/DDBJ databases">
        <title>The complete genome sequence of Corynebacterium callunae DSM 20147.</title>
        <authorList>
            <person name="Ruckert C."/>
            <person name="Albersmeier A."/>
            <person name="Kalinowski J."/>
        </authorList>
    </citation>
    <scope>NUCLEOTIDE SEQUENCE [LARGE SCALE GENOMIC DNA]</scope>
    <source>
        <strain evidence="6 7">DSM 20147</strain>
    </source>
</reference>
<dbReference type="SUPFAM" id="SSF52540">
    <property type="entry name" value="P-loop containing nucleoside triphosphate hydrolases"/>
    <property type="match status" value="2"/>
</dbReference>